<dbReference type="NCBIfam" id="NF001454">
    <property type="entry name" value="PRK00315.1"/>
    <property type="match status" value="1"/>
</dbReference>
<evidence type="ECO:0000313" key="13">
    <source>
        <dbReference type="EMBL" id="OKB68290.1"/>
    </source>
</evidence>
<comment type="similarity">
    <text evidence="11">Belongs to the KdpC family.</text>
</comment>
<dbReference type="OrthoDB" id="9788285at2"/>
<comment type="function">
    <text evidence="11">Part of the high-affinity ATP-driven potassium transport (or Kdp) system, which catalyzes the hydrolysis of ATP coupled with the electrogenic transport of potassium into the cytoplasm. This subunit acts as a catalytic chaperone that increases the ATP-binding affinity of the ATP-hydrolyzing subunit KdpB by the formation of a transient KdpB/KdpC/ATP ternary complex.</text>
</comment>
<gene>
    <name evidence="11" type="primary">kdpC</name>
    <name evidence="13" type="ORF">BHU62_02125</name>
</gene>
<dbReference type="GO" id="GO:0005524">
    <property type="term" value="F:ATP binding"/>
    <property type="evidence" value="ECO:0007669"/>
    <property type="project" value="UniProtKB-UniRule"/>
</dbReference>
<feature type="transmembrane region" description="Helical" evidence="11">
    <location>
        <begin position="7"/>
        <end position="26"/>
    </location>
</feature>
<dbReference type="PIRSF" id="PIRSF001296">
    <property type="entry name" value="K_ATPase_KdpC"/>
    <property type="match status" value="1"/>
</dbReference>
<comment type="subcellular location">
    <subcellularLocation>
        <location evidence="11">Cell membrane</location>
        <topology evidence="11">Single-pass membrane protein</topology>
    </subcellularLocation>
</comment>
<comment type="subunit">
    <text evidence="11">The system is composed of three essential subunits: KdpA, KdpB and KdpC.</text>
</comment>
<evidence type="ECO:0000256" key="6">
    <source>
        <dbReference type="ARBA" id="ARBA00022840"/>
    </source>
</evidence>
<evidence type="ECO:0000256" key="2">
    <source>
        <dbReference type="ARBA" id="ARBA00022475"/>
    </source>
</evidence>
<evidence type="ECO:0000256" key="1">
    <source>
        <dbReference type="ARBA" id="ARBA00022448"/>
    </source>
</evidence>
<evidence type="ECO:0000256" key="9">
    <source>
        <dbReference type="ARBA" id="ARBA00023065"/>
    </source>
</evidence>
<evidence type="ECO:0000256" key="12">
    <source>
        <dbReference type="SAM" id="MobiDB-lite"/>
    </source>
</evidence>
<dbReference type="AlphaFoldDB" id="A0A1Q4P588"/>
<keyword evidence="4 11" id="KW-0812">Transmembrane</keyword>
<dbReference type="NCBIfam" id="TIGR00681">
    <property type="entry name" value="kdpC"/>
    <property type="match status" value="1"/>
</dbReference>
<evidence type="ECO:0000256" key="11">
    <source>
        <dbReference type="HAMAP-Rule" id="MF_00276"/>
    </source>
</evidence>
<evidence type="ECO:0000256" key="7">
    <source>
        <dbReference type="ARBA" id="ARBA00022958"/>
    </source>
</evidence>
<proteinExistence type="inferred from homology"/>
<sequence length="210" mass="22222">MLRIIGSALRITTVTWLLCGIAYPLVINGLAQTLFPVQANGSMIFAAGGHPLGSRLIGQNWQGDQWFHGRPSATTDADPNDASKTVAAPYNAGNSSGSNLGPASAALRTRMLTDRAALETAQPNLRGKLLPADMLTTSASGLDPDISPDNARLQATRVAQAHAIPEQEIESLINAHIQPPAWGIFGEPRVNVLELNMALQAALGSQTRTR</sequence>
<feature type="compositionally biased region" description="Polar residues" evidence="12">
    <location>
        <begin position="92"/>
        <end position="101"/>
    </location>
</feature>
<evidence type="ECO:0000256" key="10">
    <source>
        <dbReference type="ARBA" id="ARBA00023136"/>
    </source>
</evidence>
<keyword evidence="10 11" id="KW-0472">Membrane</keyword>
<evidence type="ECO:0000313" key="14">
    <source>
        <dbReference type="Proteomes" id="UP000185770"/>
    </source>
</evidence>
<dbReference type="EMBL" id="MJAO01000002">
    <property type="protein sequence ID" value="OKB68290.1"/>
    <property type="molecule type" value="Genomic_DNA"/>
</dbReference>
<accession>A0A1Q4P588</accession>
<evidence type="ECO:0000256" key="4">
    <source>
        <dbReference type="ARBA" id="ARBA00022692"/>
    </source>
</evidence>
<dbReference type="PANTHER" id="PTHR30042">
    <property type="entry name" value="POTASSIUM-TRANSPORTING ATPASE C CHAIN"/>
    <property type="match status" value="1"/>
</dbReference>
<dbReference type="HAMAP" id="MF_00276">
    <property type="entry name" value="KdpC"/>
    <property type="match status" value="1"/>
</dbReference>
<reference evidence="13 14" key="1">
    <citation type="submission" date="2016-09" db="EMBL/GenBank/DDBJ databases">
        <title>Serratia marcescens MSU-97 and epiphytic antimycotic-producing bacteria.</title>
        <authorList>
            <person name="Matilla M.A."/>
        </authorList>
    </citation>
    <scope>NUCLEOTIDE SEQUENCE [LARGE SCALE GENOMIC DNA]</scope>
    <source>
        <strain evidence="13 14">MSU-97</strain>
    </source>
</reference>
<keyword evidence="2 11" id="KW-1003">Cell membrane</keyword>
<feature type="region of interest" description="Disordered" evidence="12">
    <location>
        <begin position="67"/>
        <end position="101"/>
    </location>
</feature>
<evidence type="ECO:0000256" key="5">
    <source>
        <dbReference type="ARBA" id="ARBA00022741"/>
    </source>
</evidence>
<comment type="caution">
    <text evidence="13">The sequence shown here is derived from an EMBL/GenBank/DDBJ whole genome shotgun (WGS) entry which is preliminary data.</text>
</comment>
<dbReference type="GO" id="GO:0005886">
    <property type="term" value="C:plasma membrane"/>
    <property type="evidence" value="ECO:0007669"/>
    <property type="project" value="UniProtKB-SubCell"/>
</dbReference>
<keyword evidence="9 11" id="KW-0406">Ion transport</keyword>
<dbReference type="Pfam" id="PF02669">
    <property type="entry name" value="KdpC"/>
    <property type="match status" value="1"/>
</dbReference>
<keyword evidence="6 11" id="KW-0067">ATP-binding</keyword>
<organism evidence="13 14">
    <name type="scientific">Serratia marcescens</name>
    <dbReference type="NCBI Taxonomy" id="615"/>
    <lineage>
        <taxon>Bacteria</taxon>
        <taxon>Pseudomonadati</taxon>
        <taxon>Pseudomonadota</taxon>
        <taxon>Gammaproteobacteria</taxon>
        <taxon>Enterobacterales</taxon>
        <taxon>Yersiniaceae</taxon>
        <taxon>Serratia</taxon>
    </lineage>
</organism>
<keyword evidence="7 11" id="KW-0630">Potassium</keyword>
<name>A0A1Q4P588_SERMA</name>
<evidence type="ECO:0000256" key="8">
    <source>
        <dbReference type="ARBA" id="ARBA00022989"/>
    </source>
</evidence>
<dbReference type="Proteomes" id="UP000185770">
    <property type="component" value="Unassembled WGS sequence"/>
</dbReference>
<dbReference type="RefSeq" id="WP_073528937.1">
    <property type="nucleotide sequence ID" value="NZ_MJAO01000002.1"/>
</dbReference>
<dbReference type="InterPro" id="IPR003820">
    <property type="entry name" value="KdpC"/>
</dbReference>
<protein>
    <recommendedName>
        <fullName evidence="11">Potassium-transporting ATPase KdpC subunit</fullName>
    </recommendedName>
    <alternativeName>
        <fullName evidence="11">ATP phosphohydrolase [potassium-transporting] C chain</fullName>
    </alternativeName>
    <alternativeName>
        <fullName evidence="11">Potassium-binding and translocating subunit C</fullName>
    </alternativeName>
    <alternativeName>
        <fullName evidence="11">Potassium-translocating ATPase C chain</fullName>
    </alternativeName>
</protein>
<keyword evidence="5 11" id="KW-0547">Nucleotide-binding</keyword>
<dbReference type="PANTHER" id="PTHR30042:SF2">
    <property type="entry name" value="POTASSIUM-TRANSPORTING ATPASE KDPC SUBUNIT"/>
    <property type="match status" value="1"/>
</dbReference>
<keyword evidence="1 11" id="KW-0813">Transport</keyword>
<keyword evidence="8 11" id="KW-1133">Transmembrane helix</keyword>
<evidence type="ECO:0000256" key="3">
    <source>
        <dbReference type="ARBA" id="ARBA00022538"/>
    </source>
</evidence>
<keyword evidence="3 11" id="KW-0633">Potassium transport</keyword>
<dbReference type="GO" id="GO:0008556">
    <property type="term" value="F:P-type potassium transmembrane transporter activity"/>
    <property type="evidence" value="ECO:0007669"/>
    <property type="project" value="InterPro"/>
</dbReference>